<keyword evidence="6 8" id="KW-1133">Transmembrane helix</keyword>
<evidence type="ECO:0000256" key="7">
    <source>
        <dbReference type="ARBA" id="ARBA00023136"/>
    </source>
</evidence>
<keyword evidence="11" id="KW-1185">Reference proteome</keyword>
<dbReference type="InterPro" id="IPR004840">
    <property type="entry name" value="Amino_acid_permease_CS"/>
</dbReference>
<feature type="domain" description="Amino acid permease/ SLC12A" evidence="9">
    <location>
        <begin position="33"/>
        <end position="465"/>
    </location>
</feature>
<evidence type="ECO:0000313" key="11">
    <source>
        <dbReference type="Proteomes" id="UP000051139"/>
    </source>
</evidence>
<evidence type="ECO:0000259" key="9">
    <source>
        <dbReference type="Pfam" id="PF00324"/>
    </source>
</evidence>
<dbReference type="Proteomes" id="UP000051139">
    <property type="component" value="Unassembled WGS sequence"/>
</dbReference>
<comment type="caution">
    <text evidence="10">The sequence shown here is derived from an EMBL/GenBank/DDBJ whole genome shotgun (WGS) entry which is preliminary data.</text>
</comment>
<feature type="transmembrane region" description="Helical" evidence="8">
    <location>
        <begin position="114"/>
        <end position="136"/>
    </location>
</feature>
<evidence type="ECO:0000256" key="1">
    <source>
        <dbReference type="ARBA" id="ARBA00004651"/>
    </source>
</evidence>
<dbReference type="Gene3D" id="1.20.1740.10">
    <property type="entry name" value="Amino acid/polyamine transporter I"/>
    <property type="match status" value="1"/>
</dbReference>
<evidence type="ECO:0000313" key="10">
    <source>
        <dbReference type="EMBL" id="KRN93586.1"/>
    </source>
</evidence>
<keyword evidence="7 8" id="KW-0472">Membrane</keyword>
<feature type="transmembrane region" description="Helical" evidence="8">
    <location>
        <begin position="378"/>
        <end position="400"/>
    </location>
</feature>
<keyword evidence="2" id="KW-0813">Transport</keyword>
<feature type="transmembrane region" description="Helical" evidence="8">
    <location>
        <begin position="36"/>
        <end position="55"/>
    </location>
</feature>
<dbReference type="GO" id="GO:0006865">
    <property type="term" value="P:amino acid transport"/>
    <property type="evidence" value="ECO:0007669"/>
    <property type="project" value="UniProtKB-KW"/>
</dbReference>
<feature type="transmembrane region" description="Helical" evidence="8">
    <location>
        <begin position="299"/>
        <end position="332"/>
    </location>
</feature>
<feature type="transmembrane region" description="Helical" evidence="8">
    <location>
        <begin position="261"/>
        <end position="279"/>
    </location>
</feature>
<keyword evidence="3" id="KW-1003">Cell membrane</keyword>
<evidence type="ECO:0000256" key="8">
    <source>
        <dbReference type="SAM" id="Phobius"/>
    </source>
</evidence>
<dbReference type="GO" id="GO:0005886">
    <property type="term" value="C:plasma membrane"/>
    <property type="evidence" value="ECO:0007669"/>
    <property type="project" value="UniProtKB-SubCell"/>
</dbReference>
<protein>
    <submittedName>
        <fullName evidence="10">Gamma-aminobutyrate permease related permease</fullName>
    </submittedName>
</protein>
<dbReference type="GO" id="GO:0055085">
    <property type="term" value="P:transmembrane transport"/>
    <property type="evidence" value="ECO:0007669"/>
    <property type="project" value="InterPro"/>
</dbReference>
<dbReference type="PROSITE" id="PS00218">
    <property type="entry name" value="AMINO_ACID_PERMEASE_1"/>
    <property type="match status" value="1"/>
</dbReference>
<feature type="transmembrane region" description="Helical" evidence="8">
    <location>
        <begin position="445"/>
        <end position="462"/>
    </location>
</feature>
<accession>A0A0R2KVQ9</accession>
<feature type="transmembrane region" description="Helical" evidence="8">
    <location>
        <begin position="142"/>
        <end position="160"/>
    </location>
</feature>
<reference evidence="10 11" key="1">
    <citation type="journal article" date="2015" name="Genome Announc.">
        <title>Expanding the biotechnology potential of lactobacilli through comparative genomics of 213 strains and associated genera.</title>
        <authorList>
            <person name="Sun Z."/>
            <person name="Harris H.M."/>
            <person name="McCann A."/>
            <person name="Guo C."/>
            <person name="Argimon S."/>
            <person name="Zhang W."/>
            <person name="Yang X."/>
            <person name="Jeffery I.B."/>
            <person name="Cooney J.C."/>
            <person name="Kagawa T.F."/>
            <person name="Liu W."/>
            <person name="Song Y."/>
            <person name="Salvetti E."/>
            <person name="Wrobel A."/>
            <person name="Rasinkangas P."/>
            <person name="Parkhill J."/>
            <person name="Rea M.C."/>
            <person name="O'Sullivan O."/>
            <person name="Ritari J."/>
            <person name="Douillard F.P."/>
            <person name="Paul Ross R."/>
            <person name="Yang R."/>
            <person name="Briner A.E."/>
            <person name="Felis G.E."/>
            <person name="de Vos W.M."/>
            <person name="Barrangou R."/>
            <person name="Klaenhammer T.R."/>
            <person name="Caufield P.W."/>
            <person name="Cui Y."/>
            <person name="Zhang H."/>
            <person name="O'Toole P.W."/>
        </authorList>
    </citation>
    <scope>NUCLEOTIDE SEQUENCE [LARGE SCALE GENOMIC DNA]</scope>
    <source>
        <strain evidence="10 11">DSM 22696</strain>
    </source>
</reference>
<dbReference type="PANTHER" id="PTHR43495">
    <property type="entry name" value="GABA PERMEASE"/>
    <property type="match status" value="1"/>
</dbReference>
<evidence type="ECO:0000256" key="3">
    <source>
        <dbReference type="ARBA" id="ARBA00022475"/>
    </source>
</evidence>
<keyword evidence="5" id="KW-0029">Amino-acid transport</keyword>
<feature type="transmembrane region" description="Helical" evidence="8">
    <location>
        <begin position="172"/>
        <end position="193"/>
    </location>
</feature>
<organism evidence="10 11">
    <name type="scientific">Furfurilactobacillus siliginis</name>
    <dbReference type="NCBI Taxonomy" id="348151"/>
    <lineage>
        <taxon>Bacteria</taxon>
        <taxon>Bacillati</taxon>
        <taxon>Bacillota</taxon>
        <taxon>Bacilli</taxon>
        <taxon>Lactobacillales</taxon>
        <taxon>Lactobacillaceae</taxon>
        <taxon>Furfurilactobacillus</taxon>
    </lineage>
</organism>
<evidence type="ECO:0000256" key="4">
    <source>
        <dbReference type="ARBA" id="ARBA00022692"/>
    </source>
</evidence>
<dbReference type="EMBL" id="JQCB01000022">
    <property type="protein sequence ID" value="KRN93586.1"/>
    <property type="molecule type" value="Genomic_DNA"/>
</dbReference>
<dbReference type="PATRIC" id="fig|348151.3.peg.1028"/>
<dbReference type="FunFam" id="1.20.1740.10:FF:000001">
    <property type="entry name" value="Amino acid permease"/>
    <property type="match status" value="1"/>
</dbReference>
<gene>
    <name evidence="10" type="ORF">IV55_GL001005</name>
</gene>
<dbReference type="PIRSF" id="PIRSF006060">
    <property type="entry name" value="AA_transporter"/>
    <property type="match status" value="1"/>
</dbReference>
<dbReference type="PANTHER" id="PTHR43495:SF2">
    <property type="entry name" value="D-SERINE_D-ALANINE_GLYCINE TRANSPORTER"/>
    <property type="match status" value="1"/>
</dbReference>
<feature type="transmembrane region" description="Helical" evidence="8">
    <location>
        <begin position="219"/>
        <end position="240"/>
    </location>
</feature>
<proteinExistence type="predicted"/>
<evidence type="ECO:0000256" key="2">
    <source>
        <dbReference type="ARBA" id="ARBA00022448"/>
    </source>
</evidence>
<keyword evidence="4 8" id="KW-0812">Transmembrane</keyword>
<sequence>MGVGPMDRLKGEVIMEEKPEATQELSRALKSRHVQLIAIGGTIGTGLFLGAGQSIHLAGPAIILVYMLTGLMCFLLMRALGELLMSDLSQHSFIDFIDRYVGPKTGFAVGWTYWVAWITIAMAEITAVGLYIKFWFPNIPQWIPGFIILLILMGLNLVTVEAFGETEFWFSIIKIVAIIALIVIGLVMVAFSVKTPAGHASFGNLVRDGGFFAKGAKGFMLSFQMVVFAFVGIEMVGMTASETADPKTVIPKAINEIPMRIILFYVGSLLVIMSIYPWSAVSPDSSPFVQVFQNVGIKAAAGIINFVVLTAAASACNSSLFTTGRMLYSLTYDGKSRFSKKMSRLSKHQVPANALRFSTLVIALSVVLNYLFPAGVFTLISSVATTCFIVIWGLIIVAHLRYRREQKAQHATLGSFVMPLAPITDYFVLAFLGFVALVMLMKVETMVALIGAAVWFGALYIIKTMSDRKVTLADK</sequence>
<dbReference type="InterPro" id="IPR004841">
    <property type="entry name" value="AA-permease/SLC12A_dom"/>
</dbReference>
<dbReference type="AlphaFoldDB" id="A0A0R2KVQ9"/>
<name>A0A0R2KVQ9_9LACO</name>
<comment type="subcellular location">
    <subcellularLocation>
        <location evidence="1">Cell membrane</location>
        <topology evidence="1">Multi-pass membrane protein</topology>
    </subcellularLocation>
</comment>
<dbReference type="Pfam" id="PF00324">
    <property type="entry name" value="AA_permease"/>
    <property type="match status" value="1"/>
</dbReference>
<evidence type="ECO:0000256" key="6">
    <source>
        <dbReference type="ARBA" id="ARBA00022989"/>
    </source>
</evidence>
<feature type="transmembrane region" description="Helical" evidence="8">
    <location>
        <begin position="412"/>
        <end position="439"/>
    </location>
</feature>
<feature type="transmembrane region" description="Helical" evidence="8">
    <location>
        <begin position="353"/>
        <end position="372"/>
    </location>
</feature>
<evidence type="ECO:0000256" key="5">
    <source>
        <dbReference type="ARBA" id="ARBA00022970"/>
    </source>
</evidence>
<feature type="transmembrane region" description="Helical" evidence="8">
    <location>
        <begin position="61"/>
        <end position="80"/>
    </location>
</feature>
<dbReference type="STRING" id="348151.IV55_GL001005"/>